<dbReference type="InterPro" id="IPR036890">
    <property type="entry name" value="HATPase_C_sf"/>
</dbReference>
<evidence type="ECO:0000256" key="2">
    <source>
        <dbReference type="ARBA" id="ARBA00012438"/>
    </source>
</evidence>
<reference evidence="5 6" key="1">
    <citation type="submission" date="2016-09" db="EMBL/GenBank/DDBJ databases">
        <title>Genome-resolved meta-omics ties microbial dynamics to process performance in biotechnology for thiocyanate degradation.</title>
        <authorList>
            <person name="Kantor R.S."/>
            <person name="Huddy R.J."/>
            <person name="Iyer R."/>
            <person name="Thomas B.C."/>
            <person name="Brown C.T."/>
            <person name="Anantharaman K."/>
            <person name="Tringe S."/>
            <person name="Hettich R.L."/>
            <person name="Harrison S.T."/>
            <person name="Banfield J.F."/>
        </authorList>
    </citation>
    <scope>NUCLEOTIDE SEQUENCE [LARGE SCALE GENOMIC DNA]</scope>
    <source>
        <strain evidence="5">59-99</strain>
    </source>
</reference>
<feature type="domain" description="Histidine kinase" evidence="4">
    <location>
        <begin position="140"/>
        <end position="363"/>
    </location>
</feature>
<dbReference type="AlphaFoldDB" id="A0A1M3KWN4"/>
<evidence type="ECO:0000313" key="6">
    <source>
        <dbReference type="Proteomes" id="UP000184233"/>
    </source>
</evidence>
<dbReference type="Gene3D" id="3.30.565.10">
    <property type="entry name" value="Histidine kinase-like ATPase, C-terminal domain"/>
    <property type="match status" value="1"/>
</dbReference>
<sequence length="363" mass="39741">MSNSPRTILLLDADAGRRTETAAQLLPHEVSVLVAGDLSTAQQLVRHHRPSAVLFDASFLAQTDLREKLFIHGLNVDVPFIVLADEREPLATTSVPYGVISRPLTDAGIRSLLTIQGLPVMGEIPPVVQPQSPQPSLLYALPHEYRTPLTDIIGSASYLHGHAAESGPEEIREISAEILSAARRLLRTTDNFLMYAQIETLAESPMHIDRMRLCTTREPASIIYDAVVQRALAHQRQMDVSLALDIEGIPVGIMEQHLDKITGELIDNALYFSRPGTPITVNVTPGPNEIVFSIRDHGVGMNENELHQIGAYRQFRRKSQEQQGVGLGLIIAKRLVELHGGTFTISSALGLGTSISFTLPRAV</sequence>
<name>A0A1M3KWN4_9BACT</name>
<dbReference type="PRINTS" id="PR00344">
    <property type="entry name" value="BCTRLSENSOR"/>
</dbReference>
<keyword evidence="3" id="KW-0597">Phosphoprotein</keyword>
<dbReference type="SMART" id="SM00387">
    <property type="entry name" value="HATPase_c"/>
    <property type="match status" value="1"/>
</dbReference>
<organism evidence="5 6">
    <name type="scientific">Candidatus Kapaibacterium thiocyanatum</name>
    <dbReference type="NCBI Taxonomy" id="1895771"/>
    <lineage>
        <taxon>Bacteria</taxon>
        <taxon>Pseudomonadati</taxon>
        <taxon>Candidatus Kapaibacteriota</taxon>
        <taxon>Candidatus Kapaibacteriia</taxon>
        <taxon>Candidatus Kapaibacteriales</taxon>
        <taxon>Candidatus Kapaibacteriaceae</taxon>
        <taxon>Candidatus Kapaibacterium</taxon>
    </lineage>
</organism>
<accession>A0A1M3KWN4</accession>
<dbReference type="InterPro" id="IPR011006">
    <property type="entry name" value="CheY-like_superfamily"/>
</dbReference>
<dbReference type="SUPFAM" id="SSF47384">
    <property type="entry name" value="Homodimeric domain of signal transducing histidine kinase"/>
    <property type="match status" value="1"/>
</dbReference>
<dbReference type="InterPro" id="IPR004358">
    <property type="entry name" value="Sig_transdc_His_kin-like_C"/>
</dbReference>
<dbReference type="PANTHER" id="PTHR43547:SF2">
    <property type="entry name" value="HYBRID SIGNAL TRANSDUCTION HISTIDINE KINASE C"/>
    <property type="match status" value="1"/>
</dbReference>
<dbReference type="SUPFAM" id="SSF55874">
    <property type="entry name" value="ATPase domain of HSP90 chaperone/DNA topoisomerase II/histidine kinase"/>
    <property type="match status" value="1"/>
</dbReference>
<dbReference type="Gene3D" id="1.10.287.130">
    <property type="match status" value="1"/>
</dbReference>
<evidence type="ECO:0000256" key="3">
    <source>
        <dbReference type="ARBA" id="ARBA00022553"/>
    </source>
</evidence>
<proteinExistence type="predicted"/>
<gene>
    <name evidence="5" type="ORF">BGO89_09975</name>
</gene>
<dbReference type="Pfam" id="PF02518">
    <property type="entry name" value="HATPase_c"/>
    <property type="match status" value="1"/>
</dbReference>
<evidence type="ECO:0000259" key="4">
    <source>
        <dbReference type="PROSITE" id="PS50109"/>
    </source>
</evidence>
<dbReference type="InterPro" id="IPR036097">
    <property type="entry name" value="HisK_dim/P_sf"/>
</dbReference>
<dbReference type="InterPro" id="IPR003661">
    <property type="entry name" value="HisK_dim/P_dom"/>
</dbReference>
<dbReference type="Pfam" id="PF00512">
    <property type="entry name" value="HisKA"/>
    <property type="match status" value="1"/>
</dbReference>
<comment type="catalytic activity">
    <reaction evidence="1">
        <text>ATP + protein L-histidine = ADP + protein N-phospho-L-histidine.</text>
        <dbReference type="EC" id="2.7.13.3"/>
    </reaction>
</comment>
<dbReference type="GO" id="GO:0000155">
    <property type="term" value="F:phosphorelay sensor kinase activity"/>
    <property type="evidence" value="ECO:0007669"/>
    <property type="project" value="InterPro"/>
</dbReference>
<evidence type="ECO:0000313" key="5">
    <source>
        <dbReference type="EMBL" id="OJX56846.1"/>
    </source>
</evidence>
<protein>
    <recommendedName>
        <fullName evidence="2">histidine kinase</fullName>
        <ecNumber evidence="2">2.7.13.3</ecNumber>
    </recommendedName>
</protein>
<dbReference type="InterPro" id="IPR003594">
    <property type="entry name" value="HATPase_dom"/>
</dbReference>
<dbReference type="PANTHER" id="PTHR43547">
    <property type="entry name" value="TWO-COMPONENT HISTIDINE KINASE"/>
    <property type="match status" value="1"/>
</dbReference>
<evidence type="ECO:0000256" key="1">
    <source>
        <dbReference type="ARBA" id="ARBA00000085"/>
    </source>
</evidence>
<dbReference type="Proteomes" id="UP000184233">
    <property type="component" value="Unassembled WGS sequence"/>
</dbReference>
<comment type="caution">
    <text evidence="5">The sequence shown here is derived from an EMBL/GenBank/DDBJ whole genome shotgun (WGS) entry which is preliminary data.</text>
</comment>
<dbReference type="InterPro" id="IPR005467">
    <property type="entry name" value="His_kinase_dom"/>
</dbReference>
<dbReference type="CDD" id="cd00082">
    <property type="entry name" value="HisKA"/>
    <property type="match status" value="1"/>
</dbReference>
<dbReference type="EMBL" id="MKVH01000024">
    <property type="protein sequence ID" value="OJX56846.1"/>
    <property type="molecule type" value="Genomic_DNA"/>
</dbReference>
<dbReference type="PROSITE" id="PS50109">
    <property type="entry name" value="HIS_KIN"/>
    <property type="match status" value="1"/>
</dbReference>
<dbReference type="SUPFAM" id="SSF52172">
    <property type="entry name" value="CheY-like"/>
    <property type="match status" value="1"/>
</dbReference>
<dbReference type="CDD" id="cd00075">
    <property type="entry name" value="HATPase"/>
    <property type="match status" value="1"/>
</dbReference>
<dbReference type="EC" id="2.7.13.3" evidence="2"/>
<dbReference type="STRING" id="1895771.BGO89_09975"/>